<sequence>MSVICMNHCSSLLQRTLDSVNLLQGLSNRDESARHEAAVTIQRIFDSWYFGFGSPAVAGFLETVANDTGGATLDTSMHGLITEQIPDLLRILHTAPSSDIRSAARDILRDLKIQKGFKIPNTVTSSPSFIQSLNMDHMKCLVDDPSEGDPFYTTYILFREYWFQWGRLNNYINVMGYHPEYLECYMKLKDHLFRGDLPLPYPDRYYIAIIAAAQQRCIYLVLFFVRQFISSGGPLSWLQGVQYGPPKWRQLCGLNRDLSDRPWKITADDIYNLTHGGDSNPLKEALSLSELMHVVAILSHVHALACFIFGCGIRPEIDNYDGLINLNVDNCNEAYIYNNQTSNGSSQNNLHGSENGSTCSCLVEPWDDHISENGNNNHQDSHNDEPSDVDGKLRASKLLEIIQTEDLSWEDVAEDIVAEQFLTAIISNNQLDSEAVFPSNNMMKHIEKLSYHPLISRFLDSPHSGYRNFDARPFHATEYSWQEEGLPLADRLCTELGSLLDEKFRNAYDLTYNTLNGIQNVDTSLYRRTVWNEVQSFFGICHDDFRYDRVNRLLTNSQRAYLKLCSTFPVAVYTIQNLKFENIFPALSSSEMLTTPLNYGYHVDCSPDIHGLKTKYSTYFIPHSYSTDAFALTQNTFIHLSELILSVFG</sequence>
<dbReference type="GO" id="GO:1904262">
    <property type="term" value="P:negative regulation of TORC1 signaling"/>
    <property type="evidence" value="ECO:0007669"/>
    <property type="project" value="TreeGrafter"/>
</dbReference>
<comment type="similarity">
    <text evidence="2">Belongs to the sestrin family.</text>
</comment>
<dbReference type="GO" id="GO:0016684">
    <property type="term" value="F:oxidoreductase activity, acting on peroxide as acceptor"/>
    <property type="evidence" value="ECO:0007669"/>
    <property type="project" value="TreeGrafter"/>
</dbReference>
<dbReference type="SUPFAM" id="SSF69118">
    <property type="entry name" value="AhpD-like"/>
    <property type="match status" value="1"/>
</dbReference>
<dbReference type="Gene3D" id="1.20.1290.10">
    <property type="entry name" value="AhpD-like"/>
    <property type="match status" value="1"/>
</dbReference>
<reference evidence="5" key="1">
    <citation type="submission" date="2022-06" db="EMBL/GenBank/DDBJ databases">
        <authorList>
            <person name="Berger JAMES D."/>
            <person name="Berger JAMES D."/>
        </authorList>
    </citation>
    <scope>NUCLEOTIDE SEQUENCE [LARGE SCALE GENOMIC DNA]</scope>
</reference>
<dbReference type="GO" id="GO:0071233">
    <property type="term" value="P:cellular response to L-leucine"/>
    <property type="evidence" value="ECO:0007669"/>
    <property type="project" value="TreeGrafter"/>
</dbReference>
<dbReference type="GO" id="GO:1990253">
    <property type="term" value="P:cellular response to leucine starvation"/>
    <property type="evidence" value="ECO:0007669"/>
    <property type="project" value="TreeGrafter"/>
</dbReference>
<organism evidence="5 6">
    <name type="scientific">Schistosoma rodhaini</name>
    <dbReference type="NCBI Taxonomy" id="6188"/>
    <lineage>
        <taxon>Eukaryota</taxon>
        <taxon>Metazoa</taxon>
        <taxon>Spiralia</taxon>
        <taxon>Lophotrochozoa</taxon>
        <taxon>Platyhelminthes</taxon>
        <taxon>Trematoda</taxon>
        <taxon>Digenea</taxon>
        <taxon>Strigeidida</taxon>
        <taxon>Schistosomatoidea</taxon>
        <taxon>Schistosomatidae</taxon>
        <taxon>Schistosoma</taxon>
    </lineage>
</organism>
<keyword evidence="5" id="KW-1185">Reference proteome</keyword>
<evidence type="ECO:0000313" key="6">
    <source>
        <dbReference type="WBParaSite" id="SRDH1_11400.2"/>
    </source>
</evidence>
<keyword evidence="3" id="KW-0963">Cytoplasm</keyword>
<feature type="compositionally biased region" description="Basic and acidic residues" evidence="4">
    <location>
        <begin position="379"/>
        <end position="390"/>
    </location>
</feature>
<protein>
    <recommendedName>
        <fullName evidence="7">P53 regulated pa26 nuclear protein sestrin</fullName>
    </recommendedName>
</protein>
<dbReference type="GO" id="GO:0005737">
    <property type="term" value="C:cytoplasm"/>
    <property type="evidence" value="ECO:0007669"/>
    <property type="project" value="UniProtKB-SubCell"/>
</dbReference>
<dbReference type="AlphaFoldDB" id="A0AA85EJX0"/>
<evidence type="ECO:0000256" key="3">
    <source>
        <dbReference type="ARBA" id="ARBA00022490"/>
    </source>
</evidence>
<proteinExistence type="inferred from homology"/>
<evidence type="ECO:0000256" key="4">
    <source>
        <dbReference type="SAM" id="MobiDB-lite"/>
    </source>
</evidence>
<dbReference type="PANTHER" id="PTHR12474">
    <property type="entry name" value="P53 REGULATED PA26 NUCLEAR PROTEIN SESTRIN"/>
    <property type="match status" value="1"/>
</dbReference>
<accession>A0AA85EJX0</accession>
<name>A0AA85EJX0_9TREM</name>
<dbReference type="PANTHER" id="PTHR12474:SF0">
    <property type="entry name" value="SESTRIN HOMOLOG"/>
    <property type="match status" value="1"/>
</dbReference>
<reference evidence="6" key="2">
    <citation type="submission" date="2023-11" db="UniProtKB">
        <authorList>
            <consortium name="WormBaseParasite"/>
        </authorList>
    </citation>
    <scope>IDENTIFICATION</scope>
</reference>
<dbReference type="WBParaSite" id="SRDH1_11400.2">
    <property type="protein sequence ID" value="SRDH1_11400.2"/>
    <property type="gene ID" value="SRDH1_11400"/>
</dbReference>
<evidence type="ECO:0008006" key="7">
    <source>
        <dbReference type="Google" id="ProtNLM"/>
    </source>
</evidence>
<dbReference type="Proteomes" id="UP000050792">
    <property type="component" value="Unassembled WGS sequence"/>
</dbReference>
<dbReference type="GO" id="GO:0016239">
    <property type="term" value="P:positive regulation of macroautophagy"/>
    <property type="evidence" value="ECO:0007669"/>
    <property type="project" value="TreeGrafter"/>
</dbReference>
<dbReference type="InterPro" id="IPR006730">
    <property type="entry name" value="Sestrin"/>
</dbReference>
<dbReference type="Pfam" id="PF04636">
    <property type="entry name" value="PA26"/>
    <property type="match status" value="1"/>
</dbReference>
<dbReference type="GO" id="GO:1901031">
    <property type="term" value="P:regulation of response to reactive oxygen species"/>
    <property type="evidence" value="ECO:0007669"/>
    <property type="project" value="InterPro"/>
</dbReference>
<evidence type="ECO:0000256" key="2">
    <source>
        <dbReference type="ARBA" id="ARBA00008350"/>
    </source>
</evidence>
<feature type="region of interest" description="Disordered" evidence="4">
    <location>
        <begin position="370"/>
        <end position="390"/>
    </location>
</feature>
<dbReference type="GO" id="GO:0070728">
    <property type="term" value="F:L-leucine binding"/>
    <property type="evidence" value="ECO:0007669"/>
    <property type="project" value="TreeGrafter"/>
</dbReference>
<evidence type="ECO:0000256" key="1">
    <source>
        <dbReference type="ARBA" id="ARBA00004496"/>
    </source>
</evidence>
<comment type="subcellular location">
    <subcellularLocation>
        <location evidence="1">Cytoplasm</location>
    </subcellularLocation>
</comment>
<evidence type="ECO:0000313" key="5">
    <source>
        <dbReference type="Proteomes" id="UP000050792"/>
    </source>
</evidence>
<dbReference type="GO" id="GO:0005634">
    <property type="term" value="C:nucleus"/>
    <property type="evidence" value="ECO:0007669"/>
    <property type="project" value="InterPro"/>
</dbReference>
<dbReference type="InterPro" id="IPR029032">
    <property type="entry name" value="AhpD-like"/>
</dbReference>